<feature type="chain" id="PRO_5045457922" evidence="1">
    <location>
        <begin position="20"/>
        <end position="741"/>
    </location>
</feature>
<protein>
    <submittedName>
        <fullName evidence="3">M1 family metallopeptidase</fullName>
        <ecNumber evidence="3">3.4.11.-</ecNumber>
    </submittedName>
</protein>
<feature type="domain" description="Peptidase M1 membrane alanine aminopeptidase" evidence="2">
    <location>
        <begin position="408"/>
        <end position="563"/>
    </location>
</feature>
<keyword evidence="3" id="KW-0645">Protease</keyword>
<proteinExistence type="predicted"/>
<feature type="signal peptide" evidence="1">
    <location>
        <begin position="1"/>
        <end position="19"/>
    </location>
</feature>
<dbReference type="PANTHER" id="PTHR11533:SF174">
    <property type="entry name" value="PUROMYCIN-SENSITIVE AMINOPEPTIDASE-RELATED"/>
    <property type="match status" value="1"/>
</dbReference>
<keyword evidence="4" id="KW-1185">Reference proteome</keyword>
<dbReference type="InterPro" id="IPR050344">
    <property type="entry name" value="Peptidase_M1_aminopeptidases"/>
</dbReference>
<sequence>MKSLRIILPMLLLAAFAQAQDSQQWKGKFEQLDELLPTPNEYRTGSGEPGAKYWQQRADYTIDAEIDEPTNTLKGKETITYYNNSPETLKYLWLQLDQNINKKGNEDFGSYFGPVRDSIPTLHMQYLTRTLEFEGGYTIQSVTDKTGKNLPITINNTMMRIDLPVAIKTGESYTFNVAWSYPITDRSKFLLSREGYEYFPEDKNSTYLIAHWFPRMCQFDDYEGWQNKQFQRLGEFALEFGNYKINITVPADHIVASTGTLLNAKEVLSAKELERFEKAKTSFDKPVVIVTEEEARAKEKTRSTAKKTWRYQADNVRDVAFSSSRKFIWDAQAVKLSTNTVLAMSYFPKEGLPVWSEESTKAVKNALEVYSKYTFDYPYPVAISVNTANLGMEFPMISFNGGRPRNGQMTENGKASMIGVIVHEVGHNYFPMIVSSDERQWMWMDEGLNTFLQTRTEMERYPNFHHTVPQDIVPYMKGDKSVMRPVMNTSDNERLNAFGANYYEKPTVALTLLRETIIGKDLFDKAFKEYANRWMYKHPRPADFFRMMEEATAVDLDWFWRGWFFTTDNVDVSVEDVQWYKLTSQQPNIENKTKNVKAGDLNASTSGKSVTDFSQGPKPFTMLNTPDKAYGEFRSRIDDNAVRQKLEGKNIYQVKFKNNGGLVTPLIIEWTYKDGTKETEYIPAEIWRTNENEASKVFIKDKEVTNVAFDPNAALADVDESNNIFPRKVTESKFDQFKKNK</sequence>
<dbReference type="GO" id="GO:0004177">
    <property type="term" value="F:aminopeptidase activity"/>
    <property type="evidence" value="ECO:0007669"/>
    <property type="project" value="UniProtKB-KW"/>
</dbReference>
<keyword evidence="3" id="KW-0378">Hydrolase</keyword>
<dbReference type="SUPFAM" id="SSF55486">
    <property type="entry name" value="Metalloproteases ('zincins'), catalytic domain"/>
    <property type="match status" value="1"/>
</dbReference>
<gene>
    <name evidence="3" type="ORF">ACFQ21_24205</name>
</gene>
<evidence type="ECO:0000259" key="2">
    <source>
        <dbReference type="Pfam" id="PF01433"/>
    </source>
</evidence>
<dbReference type="Gene3D" id="1.10.390.10">
    <property type="entry name" value="Neutral Protease Domain 2"/>
    <property type="match status" value="1"/>
</dbReference>
<dbReference type="Proteomes" id="UP001597112">
    <property type="component" value="Unassembled WGS sequence"/>
</dbReference>
<keyword evidence="3" id="KW-0031">Aminopeptidase</keyword>
<evidence type="ECO:0000256" key="1">
    <source>
        <dbReference type="SAM" id="SignalP"/>
    </source>
</evidence>
<dbReference type="EC" id="3.4.11.-" evidence="3"/>
<evidence type="ECO:0000313" key="4">
    <source>
        <dbReference type="Proteomes" id="UP001597112"/>
    </source>
</evidence>
<keyword evidence="1" id="KW-0732">Signal</keyword>
<dbReference type="EMBL" id="JBHTKA010000008">
    <property type="protein sequence ID" value="MFD1002449.1"/>
    <property type="molecule type" value="Genomic_DNA"/>
</dbReference>
<name>A0ABW3K8F7_9BACT</name>
<dbReference type="Pfam" id="PF01433">
    <property type="entry name" value="Peptidase_M1"/>
    <property type="match status" value="1"/>
</dbReference>
<organism evidence="3 4">
    <name type="scientific">Ohtaekwangia kribbensis</name>
    <dbReference type="NCBI Taxonomy" id="688913"/>
    <lineage>
        <taxon>Bacteria</taxon>
        <taxon>Pseudomonadati</taxon>
        <taxon>Bacteroidota</taxon>
        <taxon>Cytophagia</taxon>
        <taxon>Cytophagales</taxon>
        <taxon>Fulvivirgaceae</taxon>
        <taxon>Ohtaekwangia</taxon>
    </lineage>
</organism>
<dbReference type="RefSeq" id="WP_377583558.1">
    <property type="nucleotide sequence ID" value="NZ_JBHTKA010000008.1"/>
</dbReference>
<comment type="caution">
    <text evidence="3">The sequence shown here is derived from an EMBL/GenBank/DDBJ whole genome shotgun (WGS) entry which is preliminary data.</text>
</comment>
<dbReference type="InterPro" id="IPR014782">
    <property type="entry name" value="Peptidase_M1_dom"/>
</dbReference>
<evidence type="ECO:0000313" key="3">
    <source>
        <dbReference type="EMBL" id="MFD1002449.1"/>
    </source>
</evidence>
<dbReference type="PANTHER" id="PTHR11533">
    <property type="entry name" value="PROTEASE M1 ZINC METALLOPROTEASE"/>
    <property type="match status" value="1"/>
</dbReference>
<reference evidence="4" key="1">
    <citation type="journal article" date="2019" name="Int. J. Syst. Evol. Microbiol.">
        <title>The Global Catalogue of Microorganisms (GCM) 10K type strain sequencing project: providing services to taxonomists for standard genome sequencing and annotation.</title>
        <authorList>
            <consortium name="The Broad Institute Genomics Platform"/>
            <consortium name="The Broad Institute Genome Sequencing Center for Infectious Disease"/>
            <person name="Wu L."/>
            <person name="Ma J."/>
        </authorList>
    </citation>
    <scope>NUCLEOTIDE SEQUENCE [LARGE SCALE GENOMIC DNA]</scope>
    <source>
        <strain evidence="4">CCUG 58938</strain>
    </source>
</reference>
<dbReference type="CDD" id="cd09604">
    <property type="entry name" value="M1_APN_like"/>
    <property type="match status" value="1"/>
</dbReference>
<dbReference type="InterPro" id="IPR027268">
    <property type="entry name" value="Peptidase_M4/M1_CTD_sf"/>
</dbReference>
<accession>A0ABW3K8F7</accession>